<dbReference type="InterPro" id="IPR051244">
    <property type="entry name" value="TCAF"/>
</dbReference>
<dbReference type="Gene3D" id="2.60.120.260">
    <property type="entry name" value="Galactose-binding domain-like"/>
    <property type="match status" value="2"/>
</dbReference>
<dbReference type="InterPro" id="IPR042279">
    <property type="entry name" value="Pep_M60_3"/>
</dbReference>
<protein>
    <submittedName>
        <fullName evidence="4">Discoidin domain-containing protein</fullName>
    </submittedName>
</protein>
<keyword evidence="2" id="KW-0732">Signal</keyword>
<dbReference type="Pfam" id="PF22633">
    <property type="entry name" value="F5_F8_type_C_2"/>
    <property type="match status" value="1"/>
</dbReference>
<feature type="region of interest" description="Disordered" evidence="1">
    <location>
        <begin position="36"/>
        <end position="112"/>
    </location>
</feature>
<feature type="compositionally biased region" description="Acidic residues" evidence="1">
    <location>
        <begin position="63"/>
        <end position="83"/>
    </location>
</feature>
<dbReference type="EMBL" id="DVHK01000005">
    <property type="protein sequence ID" value="HIR66483.1"/>
    <property type="molecule type" value="Genomic_DNA"/>
</dbReference>
<reference evidence="4" key="1">
    <citation type="submission" date="2020-10" db="EMBL/GenBank/DDBJ databases">
        <authorList>
            <person name="Gilroy R."/>
        </authorList>
    </citation>
    <scope>NUCLEOTIDE SEQUENCE</scope>
    <source>
        <strain evidence="4">ChiW16-3235</strain>
    </source>
</reference>
<evidence type="ECO:0000313" key="4">
    <source>
        <dbReference type="EMBL" id="HIR66483.1"/>
    </source>
</evidence>
<dbReference type="Proteomes" id="UP000823913">
    <property type="component" value="Unassembled WGS sequence"/>
</dbReference>
<dbReference type="SMART" id="SM01276">
    <property type="entry name" value="M60-like"/>
    <property type="match status" value="1"/>
</dbReference>
<dbReference type="Pfam" id="PF17291">
    <property type="entry name" value="M60-like_N"/>
    <property type="match status" value="1"/>
</dbReference>
<feature type="domain" description="Peptidase M60" evidence="3">
    <location>
        <begin position="233"/>
        <end position="544"/>
    </location>
</feature>
<dbReference type="SUPFAM" id="SSF49785">
    <property type="entry name" value="Galactose-binding domain-like"/>
    <property type="match status" value="1"/>
</dbReference>
<evidence type="ECO:0000259" key="3">
    <source>
        <dbReference type="PROSITE" id="PS51723"/>
    </source>
</evidence>
<evidence type="ECO:0000256" key="1">
    <source>
        <dbReference type="SAM" id="MobiDB-lite"/>
    </source>
</evidence>
<sequence>MKCKKILKTLLCAVVALVIPFSGCAASCNGCRDDEMQTPAPGGDPGGEAPENPGDNPGGAIPEEPDDNPGGDNGGEDNGDEPPPDNGGNPDGEPAPPDNGGDITPPEEDLAPWSYGVYNPSKVGYSAEYISSYFRTPPAISDGGLERYPAYGTVLPDASEGEKEAIIAENLTLIAGTSTYDSMDAEGNLYLNGAPTGQKLYKHTASAGMYEGDVSDDEPAVVKRISYVPRGTYGNLLTGLYAPAGEVVTIEMSAEDARATGGLIVYIGQALTNGAQNNIWAARDFVRMPNICNKMETEGECSYVGSFLGGPVYLAPRKNCRSFSVTISGAVSYPHYIHGYTSRKEYEELQKSTAPYFDLEVWDDAVRHSGPAFRASKFGYDELVEAAELWDKIACVSNRVPAGSGGDTGINFLYDPFIAAGSMVAFVGRHTVNCPLACLTAALDARSATENASDEFWGCIHEFNHHYQRFGFYPGDEVTNNAVSIAEYTLFTRISSNRSENGQGNYAVSWNRYTDPAWSLSRTIATDEANSALDSYTNLIHSFGQDAFIKAAQNGGGSGGADVWYKAVSDATGYDMTYYFTQLLHQQVDEQLTAQYAAANLPVYVPVATVYQTGAGYLSGGERVYVRTAQPYIIRPDKPFTLNLRDSLIVPQGFSFKVKSLTSPASGTLEEQGEGVYVYTPSGVGRSGEMVLTLGISRDDGAFAVEDVQLVIELEASYSNAPLTRTTYVYDSDSMFSSAEDAYNAAYAGYSSVSSGDNVNRIQNGNCEIWEPEHAPYAVMELSGKVIAPSDGKYRLALRGRYHAAMYLSVDGQNYTLAGSLRDAPRTDTYFLDDPSTYTDLSLVKGQPVYFKLVLLVTRSDAYIGLGMGKFNGESVRISHVYNGRHTLCEERQPFKSAYFYSRQYVYDAAQNVSRNQSPVWAQYSPWSDEYALDNLFDGDDTNFIHSDRTRISADNPFGLTVDLGGVYSVNRIRIYGEPSRQYQPKNFVLYGGISPDQLHEIAAVENAGRVGNDVIIDFDDMQMRYYKIIVTDTHSGLGYIAFRRIAAEHVNAALEGATLITPDVAEYSGDWRFEPGLYSFGHIYSADNGRVQFKFTGSRLSILSFDGADCQGFDVYIDGEFSGSAEFGGNNVNKLTYVSAQLSEGGHSVELRGKNFNVEGFVLK</sequence>
<dbReference type="PROSITE" id="PS51723">
    <property type="entry name" value="PEPTIDASE_M60"/>
    <property type="match status" value="1"/>
</dbReference>
<proteinExistence type="predicted"/>
<dbReference type="AlphaFoldDB" id="A0A9D1E507"/>
<organism evidence="4 5">
    <name type="scientific">Candidatus Coproplasma avicola</name>
    <dbReference type="NCBI Taxonomy" id="2840744"/>
    <lineage>
        <taxon>Bacteria</taxon>
        <taxon>Bacillati</taxon>
        <taxon>Bacillota</taxon>
        <taxon>Clostridia</taxon>
        <taxon>Eubacteriales</taxon>
        <taxon>Candidatus Coproplasma</taxon>
    </lineage>
</organism>
<feature type="chain" id="PRO_5039043868" evidence="2">
    <location>
        <begin position="26"/>
        <end position="1165"/>
    </location>
</feature>
<dbReference type="Pfam" id="PF13402">
    <property type="entry name" value="Peptidase_M60"/>
    <property type="match status" value="1"/>
</dbReference>
<dbReference type="PANTHER" id="PTHR15730:SF5">
    <property type="entry name" value="SI:CH211-210B2.2-RELATED"/>
    <property type="match status" value="1"/>
</dbReference>
<accession>A0A9D1E507</accession>
<dbReference type="InterPro" id="IPR035423">
    <property type="entry name" value="M60-like_N"/>
</dbReference>
<dbReference type="InterPro" id="IPR031161">
    <property type="entry name" value="Peptidase_M60_dom"/>
</dbReference>
<dbReference type="Gene3D" id="1.10.390.30">
    <property type="entry name" value="Peptidase M60, enhancin-like domain 3"/>
    <property type="match status" value="1"/>
</dbReference>
<gene>
    <name evidence="4" type="ORF">IAB94_00370</name>
</gene>
<comment type="caution">
    <text evidence="4">The sequence shown here is derived from an EMBL/GenBank/DDBJ whole genome shotgun (WGS) entry which is preliminary data.</text>
</comment>
<feature type="signal peptide" evidence="2">
    <location>
        <begin position="1"/>
        <end position="25"/>
    </location>
</feature>
<feature type="compositionally biased region" description="Low complexity" evidence="1">
    <location>
        <begin position="86"/>
        <end position="102"/>
    </location>
</feature>
<reference evidence="4" key="2">
    <citation type="journal article" date="2021" name="PeerJ">
        <title>Extensive microbial diversity within the chicken gut microbiome revealed by metagenomics and culture.</title>
        <authorList>
            <person name="Gilroy R."/>
            <person name="Ravi A."/>
            <person name="Getino M."/>
            <person name="Pursley I."/>
            <person name="Horton D.L."/>
            <person name="Alikhan N.F."/>
            <person name="Baker D."/>
            <person name="Gharbi K."/>
            <person name="Hall N."/>
            <person name="Watson M."/>
            <person name="Adriaenssens E.M."/>
            <person name="Foster-Nyarko E."/>
            <person name="Jarju S."/>
            <person name="Secka A."/>
            <person name="Antonio M."/>
            <person name="Oren A."/>
            <person name="Chaudhuri R.R."/>
            <person name="La Ragione R."/>
            <person name="Hildebrand F."/>
            <person name="Pallen M.J."/>
        </authorList>
    </citation>
    <scope>NUCLEOTIDE SEQUENCE</scope>
    <source>
        <strain evidence="4">ChiW16-3235</strain>
    </source>
</reference>
<evidence type="ECO:0000313" key="5">
    <source>
        <dbReference type="Proteomes" id="UP000823913"/>
    </source>
</evidence>
<dbReference type="PANTHER" id="PTHR15730">
    <property type="entry name" value="EXPERIMENTAL AUTOIMMUNE PROSTATITIS ANTIGEN 2-RELATED"/>
    <property type="match status" value="1"/>
</dbReference>
<evidence type="ECO:0000256" key="2">
    <source>
        <dbReference type="SAM" id="SignalP"/>
    </source>
</evidence>
<name>A0A9D1E507_9FIRM</name>
<dbReference type="InterPro" id="IPR008979">
    <property type="entry name" value="Galactose-bd-like_sf"/>
</dbReference>
<feature type="compositionally biased region" description="Low complexity" evidence="1">
    <location>
        <begin position="47"/>
        <end position="59"/>
    </location>
</feature>